<dbReference type="InterPro" id="IPR011009">
    <property type="entry name" value="Kinase-like_dom_sf"/>
</dbReference>
<dbReference type="Pfam" id="PF00069">
    <property type="entry name" value="Pkinase"/>
    <property type="match status" value="2"/>
</dbReference>
<evidence type="ECO:0000313" key="12">
    <source>
        <dbReference type="Proteomes" id="UP001203297"/>
    </source>
</evidence>
<organism evidence="11 12">
    <name type="scientific">Multifurca ochricompacta</name>
    <dbReference type="NCBI Taxonomy" id="376703"/>
    <lineage>
        <taxon>Eukaryota</taxon>
        <taxon>Fungi</taxon>
        <taxon>Dikarya</taxon>
        <taxon>Basidiomycota</taxon>
        <taxon>Agaricomycotina</taxon>
        <taxon>Agaricomycetes</taxon>
        <taxon>Russulales</taxon>
        <taxon>Russulaceae</taxon>
        <taxon>Multifurca</taxon>
    </lineage>
</organism>
<evidence type="ECO:0000256" key="5">
    <source>
        <dbReference type="ARBA" id="ARBA00022777"/>
    </source>
</evidence>
<dbReference type="AlphaFoldDB" id="A0AAD4LZV8"/>
<evidence type="ECO:0000256" key="9">
    <source>
        <dbReference type="SAM" id="SignalP"/>
    </source>
</evidence>
<accession>A0AAD4LZV8</accession>
<keyword evidence="5 11" id="KW-0418">Kinase</keyword>
<dbReference type="GO" id="GO:0004674">
    <property type="term" value="F:protein serine/threonine kinase activity"/>
    <property type="evidence" value="ECO:0007669"/>
    <property type="project" value="UniProtKB-KW"/>
</dbReference>
<evidence type="ECO:0000256" key="3">
    <source>
        <dbReference type="ARBA" id="ARBA00022679"/>
    </source>
</evidence>
<dbReference type="EC" id="2.7.11.1" evidence="1"/>
<dbReference type="PANTHER" id="PTHR24356">
    <property type="entry name" value="SERINE/THREONINE-PROTEIN KINASE"/>
    <property type="match status" value="1"/>
</dbReference>
<name>A0AAD4LZV8_9AGAM</name>
<comment type="catalytic activity">
    <reaction evidence="7">
        <text>L-threonyl-[protein] + ATP = O-phospho-L-threonyl-[protein] + ADP + H(+)</text>
        <dbReference type="Rhea" id="RHEA:46608"/>
        <dbReference type="Rhea" id="RHEA-COMP:11060"/>
        <dbReference type="Rhea" id="RHEA-COMP:11605"/>
        <dbReference type="ChEBI" id="CHEBI:15378"/>
        <dbReference type="ChEBI" id="CHEBI:30013"/>
        <dbReference type="ChEBI" id="CHEBI:30616"/>
        <dbReference type="ChEBI" id="CHEBI:61977"/>
        <dbReference type="ChEBI" id="CHEBI:456216"/>
        <dbReference type="EC" id="2.7.11.1"/>
    </reaction>
</comment>
<dbReference type="PROSITE" id="PS00108">
    <property type="entry name" value="PROTEIN_KINASE_ST"/>
    <property type="match status" value="1"/>
</dbReference>
<keyword evidence="12" id="KW-1185">Reference proteome</keyword>
<feature type="chain" id="PRO_5042249505" description="non-specific serine/threonine protein kinase" evidence="9">
    <location>
        <begin position="27"/>
        <end position="447"/>
    </location>
</feature>
<reference evidence="11" key="1">
    <citation type="journal article" date="2022" name="New Phytol.">
        <title>Evolutionary transition to the ectomycorrhizal habit in the genomes of a hyperdiverse lineage of mushroom-forming fungi.</title>
        <authorList>
            <person name="Looney B."/>
            <person name="Miyauchi S."/>
            <person name="Morin E."/>
            <person name="Drula E."/>
            <person name="Courty P.E."/>
            <person name="Kohler A."/>
            <person name="Kuo A."/>
            <person name="LaButti K."/>
            <person name="Pangilinan J."/>
            <person name="Lipzen A."/>
            <person name="Riley R."/>
            <person name="Andreopoulos W."/>
            <person name="He G."/>
            <person name="Johnson J."/>
            <person name="Nolan M."/>
            <person name="Tritt A."/>
            <person name="Barry K.W."/>
            <person name="Grigoriev I.V."/>
            <person name="Nagy L.G."/>
            <person name="Hibbett D."/>
            <person name="Henrissat B."/>
            <person name="Matheny P.B."/>
            <person name="Labbe J."/>
            <person name="Martin F.M."/>
        </authorList>
    </citation>
    <scope>NUCLEOTIDE SEQUENCE</scope>
    <source>
        <strain evidence="11">BPL690</strain>
    </source>
</reference>
<keyword evidence="6" id="KW-0067">ATP-binding</keyword>
<evidence type="ECO:0000256" key="7">
    <source>
        <dbReference type="ARBA" id="ARBA00047899"/>
    </source>
</evidence>
<dbReference type="EMBL" id="WTXG01000077">
    <property type="protein sequence ID" value="KAI0294270.1"/>
    <property type="molecule type" value="Genomic_DNA"/>
</dbReference>
<evidence type="ECO:0000259" key="10">
    <source>
        <dbReference type="PROSITE" id="PS50011"/>
    </source>
</evidence>
<dbReference type="InterPro" id="IPR008271">
    <property type="entry name" value="Ser/Thr_kinase_AS"/>
</dbReference>
<dbReference type="SMART" id="SM00220">
    <property type="entry name" value="S_TKc"/>
    <property type="match status" value="1"/>
</dbReference>
<gene>
    <name evidence="11" type="ORF">B0F90DRAFT_1670524</name>
</gene>
<dbReference type="Gene3D" id="3.30.200.20">
    <property type="entry name" value="Phosphorylase Kinase, domain 1"/>
    <property type="match status" value="1"/>
</dbReference>
<dbReference type="GO" id="GO:0005524">
    <property type="term" value="F:ATP binding"/>
    <property type="evidence" value="ECO:0007669"/>
    <property type="project" value="UniProtKB-KW"/>
</dbReference>
<dbReference type="SUPFAM" id="SSF56112">
    <property type="entry name" value="Protein kinase-like (PK-like)"/>
    <property type="match status" value="1"/>
</dbReference>
<sequence length="447" mass="50152">MKKWHSRLGLGLSRLWFFFLARDGQDDEVGSGERCHSMPPLPHLLFSSPLTALQIVLIQNPSPSLSSQPLHASSSAAGPQNPILYDGKQQYRIEGLLGAGAFGRVALATVIGKGNSVSSSSSSSSLQQVAIKVYSNAHLVAMPSLLGMYETEKKILAENALRRSQWLVQLRGAFEDVWNRYLVMDYYPNTLASVIFSHEYGLPKSIVRLWIEELTLAMYELYYRRIVHCDLKPGNILVTLDGHLAIADFGIALMPESDSESDSDSDFDPESKSKSKSKSWLAVSGVAGAEWKPNRSLGECEFYAYGGTYAYQAPELLITHGKALFTCAADMWSLGVIIYEIYTRKRLFSAEANGVRNEVWGWDIPSIVRADIDNELVQDLLIKLLEVEVNDRLKVKELTWHSYFEETNWASVEKKVGLDQVKFPKPAELRSFSWEDALKFERPMTLP</sequence>
<dbReference type="InterPro" id="IPR050236">
    <property type="entry name" value="Ser_Thr_kinase_AGC"/>
</dbReference>
<keyword evidence="2" id="KW-0723">Serine/threonine-protein kinase</keyword>
<dbReference type="Gene3D" id="1.10.510.10">
    <property type="entry name" value="Transferase(Phosphotransferase) domain 1"/>
    <property type="match status" value="1"/>
</dbReference>
<dbReference type="Proteomes" id="UP001203297">
    <property type="component" value="Unassembled WGS sequence"/>
</dbReference>
<evidence type="ECO:0000256" key="2">
    <source>
        <dbReference type="ARBA" id="ARBA00022527"/>
    </source>
</evidence>
<proteinExistence type="predicted"/>
<evidence type="ECO:0000313" key="11">
    <source>
        <dbReference type="EMBL" id="KAI0294270.1"/>
    </source>
</evidence>
<keyword evidence="3" id="KW-0808">Transferase</keyword>
<feature type="domain" description="Protein kinase" evidence="10">
    <location>
        <begin position="91"/>
        <end position="404"/>
    </location>
</feature>
<protein>
    <recommendedName>
        <fullName evidence="1">non-specific serine/threonine protein kinase</fullName>
        <ecNumber evidence="1">2.7.11.1</ecNumber>
    </recommendedName>
</protein>
<dbReference type="PROSITE" id="PS50011">
    <property type="entry name" value="PROTEIN_KINASE_DOM"/>
    <property type="match status" value="1"/>
</dbReference>
<feature type="signal peptide" evidence="9">
    <location>
        <begin position="1"/>
        <end position="26"/>
    </location>
</feature>
<dbReference type="InterPro" id="IPR000719">
    <property type="entry name" value="Prot_kinase_dom"/>
</dbReference>
<comment type="catalytic activity">
    <reaction evidence="8">
        <text>L-seryl-[protein] + ATP = O-phospho-L-seryl-[protein] + ADP + H(+)</text>
        <dbReference type="Rhea" id="RHEA:17989"/>
        <dbReference type="Rhea" id="RHEA-COMP:9863"/>
        <dbReference type="Rhea" id="RHEA-COMP:11604"/>
        <dbReference type="ChEBI" id="CHEBI:15378"/>
        <dbReference type="ChEBI" id="CHEBI:29999"/>
        <dbReference type="ChEBI" id="CHEBI:30616"/>
        <dbReference type="ChEBI" id="CHEBI:83421"/>
        <dbReference type="ChEBI" id="CHEBI:456216"/>
        <dbReference type="EC" id="2.7.11.1"/>
    </reaction>
</comment>
<keyword evidence="9" id="KW-0732">Signal</keyword>
<evidence type="ECO:0000256" key="8">
    <source>
        <dbReference type="ARBA" id="ARBA00048679"/>
    </source>
</evidence>
<evidence type="ECO:0000256" key="4">
    <source>
        <dbReference type="ARBA" id="ARBA00022741"/>
    </source>
</evidence>
<evidence type="ECO:0000256" key="6">
    <source>
        <dbReference type="ARBA" id="ARBA00022840"/>
    </source>
</evidence>
<keyword evidence="4" id="KW-0547">Nucleotide-binding</keyword>
<comment type="caution">
    <text evidence="11">The sequence shown here is derived from an EMBL/GenBank/DDBJ whole genome shotgun (WGS) entry which is preliminary data.</text>
</comment>
<evidence type="ECO:0000256" key="1">
    <source>
        <dbReference type="ARBA" id="ARBA00012513"/>
    </source>
</evidence>